<sequence length="330" mass="34559">MQRRTFLRAGTVTLAAALPASLSTRSLAQESPSLPSGPIRIVVGFSPGGGTDVMARVAAEKLSALWRTTVMVENRPGAAGVVAAEYVAHQPADGNTLMMTNISNHAIAPSLYPKIGYSVEKDFTPIMLVGVTPNLLICRTGGPAKTLAEVVALCRANPGKITFGSSGTGAAQHLALEMFKLRAGVDALHVPYRGSGPLLTDLLGGQIDFSFETMTSATPQVQGGKAIAIAQTRPHRAGAYPNVPTVAESGYPGFDAATWYGLVGPARMSVPLVARMNADLNRVMAMPDVVAKLQGFGAEDGGGTSARFAEFITTERVKWARVVKDANVKV</sequence>
<proteinExistence type="inferred from homology"/>
<evidence type="ECO:0000313" key="4">
    <source>
        <dbReference type="Proteomes" id="UP000706525"/>
    </source>
</evidence>
<dbReference type="PANTHER" id="PTHR42928">
    <property type="entry name" value="TRICARBOXYLATE-BINDING PROTEIN"/>
    <property type="match status" value="1"/>
</dbReference>
<dbReference type="Proteomes" id="UP000706525">
    <property type="component" value="Unassembled WGS sequence"/>
</dbReference>
<reference evidence="3 4" key="1">
    <citation type="submission" date="2021-08" db="EMBL/GenBank/DDBJ databases">
        <authorList>
            <person name="Peeters C."/>
        </authorList>
    </citation>
    <scope>NUCLEOTIDE SEQUENCE [LARGE SCALE GENOMIC DNA]</scope>
    <source>
        <strain evidence="3 4">LMG 32289</strain>
    </source>
</reference>
<feature type="signal peptide" evidence="2">
    <location>
        <begin position="1"/>
        <end position="28"/>
    </location>
</feature>
<dbReference type="InterPro" id="IPR042100">
    <property type="entry name" value="Bug_dom1"/>
</dbReference>
<organism evidence="3 4">
    <name type="scientific">Cupriavidus pampae</name>
    <dbReference type="NCBI Taxonomy" id="659251"/>
    <lineage>
        <taxon>Bacteria</taxon>
        <taxon>Pseudomonadati</taxon>
        <taxon>Pseudomonadota</taxon>
        <taxon>Betaproteobacteria</taxon>
        <taxon>Burkholderiales</taxon>
        <taxon>Burkholderiaceae</taxon>
        <taxon>Cupriavidus</taxon>
    </lineage>
</organism>
<dbReference type="PIRSF" id="PIRSF017082">
    <property type="entry name" value="YflP"/>
    <property type="match status" value="1"/>
</dbReference>
<keyword evidence="2" id="KW-0732">Signal</keyword>
<evidence type="ECO:0000313" key="3">
    <source>
        <dbReference type="EMBL" id="CAG9174059.1"/>
    </source>
</evidence>
<comment type="caution">
    <text evidence="3">The sequence shown here is derived from an EMBL/GenBank/DDBJ whole genome shotgun (WGS) entry which is preliminary data.</text>
</comment>
<keyword evidence="4" id="KW-1185">Reference proteome</keyword>
<gene>
    <name evidence="3" type="ORF">LMG32289_03034</name>
</gene>
<evidence type="ECO:0000256" key="1">
    <source>
        <dbReference type="ARBA" id="ARBA00006987"/>
    </source>
</evidence>
<dbReference type="EMBL" id="CAJZAG010000005">
    <property type="protein sequence ID" value="CAG9174059.1"/>
    <property type="molecule type" value="Genomic_DNA"/>
</dbReference>
<evidence type="ECO:0008006" key="5">
    <source>
        <dbReference type="Google" id="ProtNLM"/>
    </source>
</evidence>
<dbReference type="Gene3D" id="3.40.190.10">
    <property type="entry name" value="Periplasmic binding protein-like II"/>
    <property type="match status" value="1"/>
</dbReference>
<dbReference type="Pfam" id="PF03401">
    <property type="entry name" value="TctC"/>
    <property type="match status" value="1"/>
</dbReference>
<dbReference type="PANTHER" id="PTHR42928:SF5">
    <property type="entry name" value="BLR1237 PROTEIN"/>
    <property type="match status" value="1"/>
</dbReference>
<protein>
    <recommendedName>
        <fullName evidence="5">Tripartite tricarboxylate transporter substrate binding protein</fullName>
    </recommendedName>
</protein>
<dbReference type="SUPFAM" id="SSF53850">
    <property type="entry name" value="Periplasmic binding protein-like II"/>
    <property type="match status" value="1"/>
</dbReference>
<name>A0ABM8X2F4_9BURK</name>
<comment type="similarity">
    <text evidence="1">Belongs to the UPF0065 (bug) family.</text>
</comment>
<feature type="chain" id="PRO_5045947733" description="Tripartite tricarboxylate transporter substrate binding protein" evidence="2">
    <location>
        <begin position="29"/>
        <end position="330"/>
    </location>
</feature>
<dbReference type="RefSeq" id="WP_223989558.1">
    <property type="nucleotide sequence ID" value="NZ_CAJZAG010000005.1"/>
</dbReference>
<dbReference type="InterPro" id="IPR005064">
    <property type="entry name" value="BUG"/>
</dbReference>
<dbReference type="Gene3D" id="3.40.190.150">
    <property type="entry name" value="Bordetella uptake gene, domain 1"/>
    <property type="match status" value="1"/>
</dbReference>
<evidence type="ECO:0000256" key="2">
    <source>
        <dbReference type="SAM" id="SignalP"/>
    </source>
</evidence>
<dbReference type="CDD" id="cd13578">
    <property type="entry name" value="PBP2_Bug27"/>
    <property type="match status" value="1"/>
</dbReference>
<accession>A0ABM8X2F4</accession>